<dbReference type="PROSITE" id="PS51733">
    <property type="entry name" value="BPL_LPL_CATALYTIC"/>
    <property type="match status" value="1"/>
</dbReference>
<keyword evidence="3" id="KW-1185">Reference proteome</keyword>
<evidence type="ECO:0000259" key="1">
    <source>
        <dbReference type="PROSITE" id="PS51733"/>
    </source>
</evidence>
<dbReference type="EMBL" id="JACHIA010000026">
    <property type="protein sequence ID" value="MBB6073572.1"/>
    <property type="molecule type" value="Genomic_DNA"/>
</dbReference>
<dbReference type="AlphaFoldDB" id="A0A841H6N5"/>
<dbReference type="InterPro" id="IPR045864">
    <property type="entry name" value="aa-tRNA-synth_II/BPL/LPL"/>
</dbReference>
<evidence type="ECO:0000313" key="2">
    <source>
        <dbReference type="EMBL" id="MBB6073572.1"/>
    </source>
</evidence>
<dbReference type="InterPro" id="IPR050664">
    <property type="entry name" value="Octanoyltrans_LipM/LipL"/>
</dbReference>
<dbReference type="EC" id="6.3.1.20" evidence="2"/>
<dbReference type="CDD" id="cd16443">
    <property type="entry name" value="LplA"/>
    <property type="match status" value="1"/>
</dbReference>
<sequence>MQTNPEPRPAWRLLNTAPAPGAWNMAVDEALADAVRAGGPPTLRLYRWNPACLSLGRNQPGDGYDRDQIRRRGLDVVRRPTGGRAVLHARELTYSVAVRDNVLGSPRHAYAAVNRALVAGLRALGVDAHLQPAGGGRAPLPSLAPCFEQPVEGEVVAGGRKLVGSAQRRERGVILQHGSLILHDDQALLAELMHPGAALPAASPPAALAELMGTVPDWRDLSNAIAGGWRESVGGELVEDTLSAEDEERAAGHRARYEDPAWTWHR</sequence>
<name>A0A841H6N5_9BACT</name>
<accession>A0A841H6N5</accession>
<evidence type="ECO:0000313" key="3">
    <source>
        <dbReference type="Proteomes" id="UP000582837"/>
    </source>
</evidence>
<feature type="domain" description="BPL/LPL catalytic" evidence="1">
    <location>
        <begin position="37"/>
        <end position="237"/>
    </location>
</feature>
<gene>
    <name evidence="2" type="ORF">HNQ61_005243</name>
</gene>
<dbReference type="PANTHER" id="PTHR43679">
    <property type="entry name" value="OCTANOYLTRANSFERASE LIPM-RELATED"/>
    <property type="match status" value="1"/>
</dbReference>
<protein>
    <submittedName>
        <fullName evidence="2">Lipoate-protein ligase A</fullName>
        <ecNumber evidence="2">6.3.1.20</ecNumber>
    </submittedName>
</protein>
<dbReference type="SUPFAM" id="SSF55681">
    <property type="entry name" value="Class II aaRS and biotin synthetases"/>
    <property type="match status" value="1"/>
</dbReference>
<dbReference type="PANTHER" id="PTHR43679:SF2">
    <property type="entry name" value="OCTANOYL-[GCVH]:PROTEIN N-OCTANOYLTRANSFERASE"/>
    <property type="match status" value="1"/>
</dbReference>
<comment type="caution">
    <text evidence="2">The sequence shown here is derived from an EMBL/GenBank/DDBJ whole genome shotgun (WGS) entry which is preliminary data.</text>
</comment>
<proteinExistence type="predicted"/>
<dbReference type="GO" id="GO:0016979">
    <property type="term" value="F:lipoate-protein ligase activity"/>
    <property type="evidence" value="ECO:0007669"/>
    <property type="project" value="UniProtKB-EC"/>
</dbReference>
<dbReference type="InterPro" id="IPR004143">
    <property type="entry name" value="BPL_LPL_catalytic"/>
</dbReference>
<reference evidence="2 3" key="1">
    <citation type="submission" date="2020-08" db="EMBL/GenBank/DDBJ databases">
        <title>Genomic Encyclopedia of Type Strains, Phase IV (KMG-IV): sequencing the most valuable type-strain genomes for metagenomic binning, comparative biology and taxonomic classification.</title>
        <authorList>
            <person name="Goeker M."/>
        </authorList>
    </citation>
    <scope>NUCLEOTIDE SEQUENCE [LARGE SCALE GENOMIC DNA]</scope>
    <source>
        <strain evidence="2 3">DSM 29007</strain>
    </source>
</reference>
<organism evidence="2 3">
    <name type="scientific">Longimicrobium terrae</name>
    <dbReference type="NCBI Taxonomy" id="1639882"/>
    <lineage>
        <taxon>Bacteria</taxon>
        <taxon>Pseudomonadati</taxon>
        <taxon>Gemmatimonadota</taxon>
        <taxon>Longimicrobiia</taxon>
        <taxon>Longimicrobiales</taxon>
        <taxon>Longimicrobiaceae</taxon>
        <taxon>Longimicrobium</taxon>
    </lineage>
</organism>
<dbReference type="RefSeq" id="WP_170034195.1">
    <property type="nucleotide sequence ID" value="NZ_JABDTL010000001.1"/>
</dbReference>
<dbReference type="Proteomes" id="UP000582837">
    <property type="component" value="Unassembled WGS sequence"/>
</dbReference>
<dbReference type="Gene3D" id="3.30.930.10">
    <property type="entry name" value="Bira Bifunctional Protein, Domain 2"/>
    <property type="match status" value="1"/>
</dbReference>
<keyword evidence="2" id="KW-0436">Ligase</keyword>
<dbReference type="Pfam" id="PF21948">
    <property type="entry name" value="LplA-B_cat"/>
    <property type="match status" value="1"/>
</dbReference>